<dbReference type="GO" id="GO:0016780">
    <property type="term" value="F:phosphotransferase activity, for other substituted phosphate groups"/>
    <property type="evidence" value="ECO:0007669"/>
    <property type="project" value="InterPro"/>
</dbReference>
<dbReference type="InterPro" id="IPR014472">
    <property type="entry name" value="CHOPT"/>
</dbReference>
<proteinExistence type="inferred from homology"/>
<evidence type="ECO:0000256" key="7">
    <source>
        <dbReference type="SAM" id="Phobius"/>
    </source>
</evidence>
<dbReference type="InterPro" id="IPR043130">
    <property type="entry name" value="CDP-OH_PTrfase_TM_dom"/>
</dbReference>
<dbReference type="SUPFAM" id="SSF81631">
    <property type="entry name" value="PAP/OAS1 substrate-binding domain"/>
    <property type="match status" value="1"/>
</dbReference>
<dbReference type="GO" id="GO:0016020">
    <property type="term" value="C:membrane"/>
    <property type="evidence" value="ECO:0007669"/>
    <property type="project" value="UniProtKB-SubCell"/>
</dbReference>
<feature type="compositionally biased region" description="Basic residues" evidence="6">
    <location>
        <begin position="155"/>
        <end position="165"/>
    </location>
</feature>
<dbReference type="AlphaFoldDB" id="A0A0D7AK42"/>
<sequence length="679" mass="75564">MPALKPLVLAVKGLLTHHSLNDASKGGLGSYGVIWMCVSLLQHNPGGRPDSYFTHPSDTESLGYLVVDFMNHYGLEFDFTEDYISVDKSSRSRREVIGLTKKPWITYASKVLASLTKVCLHAFWGVPGKAMAHRALLRQVVIAQDPGSSQMGSRRERRNPNRGRHLPVREAGSLAAGKATRLLGYSLMHAIATRATPQYCSFGMGMGINAIMEDTAERTIVALRTINLCNGSPTIALSILAWSAVIRHPVEWILGIAVVKSFLNLIPRPRSRPQTTPKHNLENPKRYQYKSVDKSLVSRYVLNPFWNWFVTLQPHTVAPNTITLSGLCIVILNFLTLLHCDPAYLAEKNGDRAPPHWLYFTWAAGLFLYQAFDAIDGKQARRTGMAGPLGEMFDHGCDALNTTLEAILTCYALNLGRSWWTITSQVATLANFYLTTWEEYHTGCSGLCQLFLGVFSGPVEGILMIVIIYIITGFVGPSFWDTGIWTVLKLEGASFFRDVPNVALNELFMYFAVIGLAFNIVTSYFNVWKAITSTGKSCLWPLLLLLPFAAMVFIEWAWLSASSIVSSSLLVSFMLSVGCQFAHQMCSVVSALDANMPRLFGIDSIIQTSALRTGIVVYLSLLISFVTYARFCTLVRDADGVRQEARDIKDKLPFAVVRERQQQQLNPGSEKGRMKFNFH</sequence>
<feature type="region of interest" description="Disordered" evidence="6">
    <location>
        <begin position="146"/>
        <end position="165"/>
    </location>
</feature>
<evidence type="ECO:0000256" key="3">
    <source>
        <dbReference type="ARBA" id="ARBA00022679"/>
    </source>
</evidence>
<evidence type="ECO:0000256" key="6">
    <source>
        <dbReference type="SAM" id="MobiDB-lite"/>
    </source>
</evidence>
<dbReference type="InterPro" id="IPR000462">
    <property type="entry name" value="CDP-OH_P_trans"/>
</dbReference>
<dbReference type="PROSITE" id="PS00379">
    <property type="entry name" value="CDP_ALCOHOL_P_TRANSF"/>
    <property type="match status" value="1"/>
</dbReference>
<name>A0A0D7AK42_9AGAR</name>
<feature type="transmembrane region" description="Helical" evidence="7">
    <location>
        <begin position="461"/>
        <end position="480"/>
    </location>
</feature>
<dbReference type="Proteomes" id="UP000054144">
    <property type="component" value="Unassembled WGS sequence"/>
</dbReference>
<feature type="transmembrane region" description="Helical" evidence="7">
    <location>
        <begin position="539"/>
        <end position="558"/>
    </location>
</feature>
<protein>
    <recommendedName>
        <fullName evidence="10">Choline/ethanolaminephosphotransferase</fullName>
    </recommendedName>
</protein>
<dbReference type="Pfam" id="PF01066">
    <property type="entry name" value="CDP-OH_P_transf"/>
    <property type="match status" value="1"/>
</dbReference>
<feature type="transmembrane region" description="Helical" evidence="7">
    <location>
        <begin position="613"/>
        <end position="631"/>
    </location>
</feature>
<dbReference type="PANTHER" id="PTHR10414">
    <property type="entry name" value="ETHANOLAMINEPHOSPHOTRANSFERASE"/>
    <property type="match status" value="1"/>
</dbReference>
<feature type="transmembrane region" description="Helical" evidence="7">
    <location>
        <begin position="507"/>
        <end position="527"/>
    </location>
</feature>
<organism evidence="8 9">
    <name type="scientific">Fistulina hepatica ATCC 64428</name>
    <dbReference type="NCBI Taxonomy" id="1128425"/>
    <lineage>
        <taxon>Eukaryota</taxon>
        <taxon>Fungi</taxon>
        <taxon>Dikarya</taxon>
        <taxon>Basidiomycota</taxon>
        <taxon>Agaricomycotina</taxon>
        <taxon>Agaricomycetes</taxon>
        <taxon>Agaricomycetidae</taxon>
        <taxon>Agaricales</taxon>
        <taxon>Fistulinaceae</taxon>
        <taxon>Fistulina</taxon>
    </lineage>
</organism>
<evidence type="ECO:0000256" key="4">
    <source>
        <dbReference type="ARBA" id="ARBA00023136"/>
    </source>
</evidence>
<reference evidence="8 9" key="1">
    <citation type="journal article" date="2015" name="Fungal Genet. Biol.">
        <title>Evolution of novel wood decay mechanisms in Agaricales revealed by the genome sequences of Fistulina hepatica and Cylindrobasidium torrendii.</title>
        <authorList>
            <person name="Floudas D."/>
            <person name="Held B.W."/>
            <person name="Riley R."/>
            <person name="Nagy L.G."/>
            <person name="Koehler G."/>
            <person name="Ransdell A.S."/>
            <person name="Younus H."/>
            <person name="Chow J."/>
            <person name="Chiniquy J."/>
            <person name="Lipzen A."/>
            <person name="Tritt A."/>
            <person name="Sun H."/>
            <person name="Haridas S."/>
            <person name="LaButti K."/>
            <person name="Ohm R.A."/>
            <person name="Kues U."/>
            <person name="Blanchette R.A."/>
            <person name="Grigoriev I.V."/>
            <person name="Minto R.E."/>
            <person name="Hibbett D.S."/>
        </authorList>
    </citation>
    <scope>NUCLEOTIDE SEQUENCE [LARGE SCALE GENOMIC DNA]</scope>
    <source>
        <strain evidence="8 9">ATCC 64428</strain>
    </source>
</reference>
<keyword evidence="3 5" id="KW-0808">Transferase</keyword>
<dbReference type="Gene3D" id="1.10.1410.10">
    <property type="match status" value="1"/>
</dbReference>
<evidence type="ECO:0000313" key="9">
    <source>
        <dbReference type="Proteomes" id="UP000054144"/>
    </source>
</evidence>
<evidence type="ECO:0000256" key="5">
    <source>
        <dbReference type="RuleBase" id="RU003750"/>
    </source>
</evidence>
<dbReference type="Gene3D" id="1.20.120.1760">
    <property type="match status" value="1"/>
</dbReference>
<dbReference type="PANTHER" id="PTHR10414:SF37">
    <property type="entry name" value="BB IN A BOXCAR, ISOFORM C"/>
    <property type="match status" value="1"/>
</dbReference>
<dbReference type="GO" id="GO:0046872">
    <property type="term" value="F:metal ion binding"/>
    <property type="evidence" value="ECO:0007669"/>
    <property type="project" value="UniProtKB-KW"/>
</dbReference>
<keyword evidence="9" id="KW-1185">Reference proteome</keyword>
<keyword evidence="7" id="KW-1133">Transmembrane helix</keyword>
<evidence type="ECO:0008006" key="10">
    <source>
        <dbReference type="Google" id="ProtNLM"/>
    </source>
</evidence>
<keyword evidence="7" id="KW-0812">Transmembrane</keyword>
<dbReference type="InterPro" id="IPR048254">
    <property type="entry name" value="CDP_ALCOHOL_P_TRANSF_CS"/>
</dbReference>
<feature type="transmembrane region" description="Helical" evidence="7">
    <location>
        <begin position="317"/>
        <end position="337"/>
    </location>
</feature>
<evidence type="ECO:0000313" key="8">
    <source>
        <dbReference type="EMBL" id="KIY51957.1"/>
    </source>
</evidence>
<accession>A0A0D7AK42</accession>
<dbReference type="GO" id="GO:0008654">
    <property type="term" value="P:phospholipid biosynthetic process"/>
    <property type="evidence" value="ECO:0007669"/>
    <property type="project" value="InterPro"/>
</dbReference>
<comment type="subcellular location">
    <subcellularLocation>
        <location evidence="1">Membrane</location>
    </subcellularLocation>
</comment>
<evidence type="ECO:0000256" key="1">
    <source>
        <dbReference type="ARBA" id="ARBA00004370"/>
    </source>
</evidence>
<dbReference type="EMBL" id="KN881646">
    <property type="protein sequence ID" value="KIY51957.1"/>
    <property type="molecule type" value="Genomic_DNA"/>
</dbReference>
<dbReference type="OrthoDB" id="196717at2759"/>
<evidence type="ECO:0000256" key="2">
    <source>
        <dbReference type="ARBA" id="ARBA00010441"/>
    </source>
</evidence>
<keyword evidence="4 7" id="KW-0472">Membrane</keyword>
<gene>
    <name evidence="8" type="ORF">FISHEDRAFT_70193</name>
</gene>
<comment type="similarity">
    <text evidence="2 5">Belongs to the CDP-alcohol phosphatidyltransferase class-I family.</text>
</comment>